<evidence type="ECO:0000313" key="2">
    <source>
        <dbReference type="Proteomes" id="UP000031523"/>
    </source>
</evidence>
<protein>
    <submittedName>
        <fullName evidence="1">Uncharacterized protein</fullName>
    </submittedName>
</protein>
<dbReference type="Proteomes" id="UP000031523">
    <property type="component" value="Chromosome"/>
</dbReference>
<keyword evidence="2" id="KW-1185">Reference proteome</keyword>
<sequence>MNAPRRRSRRARPLSDLYVRRLTLAAFHELHHDAYGAYAFARIADWGQARQCVEDAFEVLRTQWRAALCSERPAAYSWEVLRERISLQQPWPIPQGCSPFPDAQLDVLLLHRLLLFPLDRTAALMGIEDHAAQALLRGAERALSGLPAQVAPAWWRGPTLARGRAGAYSGAHTRPLT</sequence>
<dbReference type="KEGG" id="sals:SLNWT_7013"/>
<gene>
    <name evidence="1" type="ORF">SLNWT_7013</name>
</gene>
<organism evidence="1 2">
    <name type="scientific">Streptomyces albus (strain ATCC 21838 / DSM 41398 / FERM P-419 / JCM 4703 / NBRC 107858)</name>
    <dbReference type="NCBI Taxonomy" id="1081613"/>
    <lineage>
        <taxon>Bacteria</taxon>
        <taxon>Bacillati</taxon>
        <taxon>Actinomycetota</taxon>
        <taxon>Actinomycetes</taxon>
        <taxon>Kitasatosporales</taxon>
        <taxon>Streptomycetaceae</taxon>
        <taxon>Streptomyces</taxon>
    </lineage>
</organism>
<proteinExistence type="predicted"/>
<reference evidence="1 2" key="1">
    <citation type="submission" date="2015-01" db="EMBL/GenBank/DDBJ databases">
        <title>Enhanced salinomycin production by adjusting the supply of polyketide extender units in Streptomyce albus DSM 41398.</title>
        <authorList>
            <person name="Lu C."/>
        </authorList>
    </citation>
    <scope>NUCLEOTIDE SEQUENCE [LARGE SCALE GENOMIC DNA]</scope>
    <source>
        <strain evidence="2">ATCC 21838 / DSM 41398 / FERM P-419 / JCM 4703 / NBRC 107858</strain>
    </source>
</reference>
<accession>A0A0B5EZZ0</accession>
<dbReference type="AlphaFoldDB" id="A0A0B5EZZ0"/>
<evidence type="ECO:0000313" key="1">
    <source>
        <dbReference type="EMBL" id="AJE87389.1"/>
    </source>
</evidence>
<dbReference type="EMBL" id="CP010519">
    <property type="protein sequence ID" value="AJE87389.1"/>
    <property type="molecule type" value="Genomic_DNA"/>
</dbReference>
<name>A0A0B5EZZ0_STRA4</name>